<dbReference type="Pfam" id="PF12113">
    <property type="entry name" value="SVM_signal"/>
    <property type="match status" value="1"/>
</dbReference>
<dbReference type="EMBL" id="CP066882">
    <property type="protein sequence ID" value="QYC30836.1"/>
    <property type="molecule type" value="Genomic_DNA"/>
</dbReference>
<feature type="domain" description="Sequence-variable mosaic (SVM) signal sequence" evidence="1">
    <location>
        <begin position="1"/>
        <end position="33"/>
    </location>
</feature>
<sequence length="110" mass="13014">MFKLQNKFKIINICLFIFLGLFLINNNDQVMAMENSNNIQINKEIIINKKQEIQEYINQKNQIAYIIAFTNIPNNRTLNKLLEIHTNLSNLINCLREQIESLEEISNIFQ</sequence>
<keyword evidence="3" id="KW-1185">Reference proteome</keyword>
<evidence type="ECO:0000313" key="2">
    <source>
        <dbReference type="EMBL" id="QYC30836.1"/>
    </source>
</evidence>
<proteinExistence type="predicted"/>
<name>A0ABX8TN51_9MOLU</name>
<evidence type="ECO:0000259" key="1">
    <source>
        <dbReference type="Pfam" id="PF12113"/>
    </source>
</evidence>
<evidence type="ECO:0000313" key="3">
    <source>
        <dbReference type="Proteomes" id="UP000825369"/>
    </source>
</evidence>
<dbReference type="Proteomes" id="UP000825369">
    <property type="component" value="Chromosome"/>
</dbReference>
<gene>
    <name evidence="2" type="ORF">HGD80_03515</name>
</gene>
<dbReference type="InterPro" id="IPR021970">
    <property type="entry name" value="SVM_signal"/>
</dbReference>
<dbReference type="RefSeq" id="WP_219474510.1">
    <property type="nucleotide sequence ID" value="NZ_BSCX01000004.1"/>
</dbReference>
<protein>
    <submittedName>
        <fullName evidence="2">SVM family protein</fullName>
    </submittedName>
</protein>
<accession>A0ABX8TN51</accession>
<reference evidence="2 3" key="1">
    <citation type="journal article" date="2021" name="Mol. Plant">
        <title>Genomic insights into the fast growth of paulownias and the formation of Paulownia witches' broom.</title>
        <authorList>
            <person name="Cao Y."/>
            <person name="Sun G."/>
            <person name="Zhai X."/>
            <person name="Xu P."/>
            <person name="Ma L."/>
            <person name="Deng M."/>
            <person name="Zhao Z."/>
            <person name="Yang H."/>
            <person name="Dong Y."/>
            <person name="Shang Z."/>
            <person name="Lv Y."/>
            <person name="Yan L."/>
            <person name="Liu H."/>
            <person name="Cao X."/>
            <person name="Li B."/>
            <person name="Wang Z."/>
            <person name="Zhao X."/>
            <person name="Yu H."/>
            <person name="Wang F."/>
            <person name="Ma W."/>
            <person name="Huang J."/>
            <person name="Fan G."/>
        </authorList>
    </citation>
    <scope>NUCLEOTIDE SEQUENCE [LARGE SCALE GENOMIC DNA]</scope>
    <source>
        <strain evidence="2 3">Zhengzhou</strain>
    </source>
</reference>
<organism evidence="2 3">
    <name type="scientific">Paulownia witches'-broom phytoplasma</name>
    <dbReference type="NCBI Taxonomy" id="39647"/>
    <lineage>
        <taxon>Bacteria</taxon>
        <taxon>Bacillati</taxon>
        <taxon>Mycoplasmatota</taxon>
        <taxon>Mollicutes</taxon>
        <taxon>Acholeplasmatales</taxon>
        <taxon>Acholeplasmataceae</taxon>
        <taxon>Candidatus Phytoplasma</taxon>
        <taxon>16SrI (Aster yellows group)</taxon>
    </lineage>
</organism>